<accession>A0A9Q1A5J6</accession>
<dbReference type="GO" id="GO:0005576">
    <property type="term" value="C:extracellular region"/>
    <property type="evidence" value="ECO:0007669"/>
    <property type="project" value="InterPro"/>
</dbReference>
<dbReference type="FunFam" id="3.40.33.10:FF:000004">
    <property type="entry name" value="CAP, cysteine-rich secretory protein, antigen 5"/>
    <property type="match status" value="1"/>
</dbReference>
<dbReference type="Proteomes" id="UP001151752">
    <property type="component" value="Chromosome 18"/>
</dbReference>
<dbReference type="SUPFAM" id="SSF55797">
    <property type="entry name" value="PR-1-like"/>
    <property type="match status" value="1"/>
</dbReference>
<dbReference type="InterPro" id="IPR018244">
    <property type="entry name" value="Allrgn_V5/Tpx1_CS"/>
</dbReference>
<dbReference type="PROSITE" id="PS01010">
    <property type="entry name" value="CRISP_2"/>
    <property type="match status" value="1"/>
</dbReference>
<dbReference type="EMBL" id="JAPFFM010000006">
    <property type="protein sequence ID" value="KAJ6758759.1"/>
    <property type="molecule type" value="Genomic_DNA"/>
</dbReference>
<dbReference type="CDD" id="cd05381">
    <property type="entry name" value="CAP_PR-1"/>
    <property type="match status" value="1"/>
</dbReference>
<evidence type="ECO:0000256" key="1">
    <source>
        <dbReference type="SAM" id="MobiDB-lite"/>
    </source>
</evidence>
<protein>
    <submittedName>
        <fullName evidence="3">CYSTEINE-RICH SECRETORY PROTEIN-RELATED</fullName>
    </submittedName>
</protein>
<dbReference type="InterPro" id="IPR035940">
    <property type="entry name" value="CAP_sf"/>
</dbReference>
<feature type="region of interest" description="Disordered" evidence="1">
    <location>
        <begin position="1"/>
        <end position="21"/>
    </location>
</feature>
<proteinExistence type="predicted"/>
<name>A0A9Q1A5J6_9ROSI</name>
<dbReference type="AlphaFoldDB" id="A0A9Q1A5J6"/>
<organism evidence="3 4">
    <name type="scientific">Salix koriyanagi</name>
    <dbReference type="NCBI Taxonomy" id="2511006"/>
    <lineage>
        <taxon>Eukaryota</taxon>
        <taxon>Viridiplantae</taxon>
        <taxon>Streptophyta</taxon>
        <taxon>Embryophyta</taxon>
        <taxon>Tracheophyta</taxon>
        <taxon>Spermatophyta</taxon>
        <taxon>Magnoliopsida</taxon>
        <taxon>eudicotyledons</taxon>
        <taxon>Gunneridae</taxon>
        <taxon>Pentapetalae</taxon>
        <taxon>rosids</taxon>
        <taxon>fabids</taxon>
        <taxon>Malpighiales</taxon>
        <taxon>Salicaceae</taxon>
        <taxon>Saliceae</taxon>
        <taxon>Salix</taxon>
    </lineage>
</organism>
<dbReference type="PRINTS" id="PR00837">
    <property type="entry name" value="V5TPXLIKE"/>
</dbReference>
<dbReference type="SMART" id="SM00198">
    <property type="entry name" value="SCP"/>
    <property type="match status" value="1"/>
</dbReference>
<feature type="domain" description="SCP" evidence="2">
    <location>
        <begin position="87"/>
        <end position="219"/>
    </location>
</feature>
<dbReference type="Gene3D" id="3.40.33.10">
    <property type="entry name" value="CAP"/>
    <property type="match status" value="1"/>
</dbReference>
<dbReference type="InterPro" id="IPR014044">
    <property type="entry name" value="CAP_dom"/>
</dbReference>
<reference evidence="3" key="2">
    <citation type="journal article" date="2023" name="Int. J. Mol. Sci.">
        <title>De Novo Assembly and Annotation of 11 Diverse Shrub Willow (Salix) Genomes Reveals Novel Gene Organization in Sex-Linked Regions.</title>
        <authorList>
            <person name="Hyden B."/>
            <person name="Feng K."/>
            <person name="Yates T.B."/>
            <person name="Jawdy S."/>
            <person name="Cereghino C."/>
            <person name="Smart L.B."/>
            <person name="Muchero W."/>
        </authorList>
    </citation>
    <scope>NUCLEOTIDE SEQUENCE</scope>
    <source>
        <tissue evidence="3">Shoot tip</tissue>
    </source>
</reference>
<feature type="compositionally biased region" description="Polar residues" evidence="1">
    <location>
        <begin position="1"/>
        <end position="13"/>
    </location>
</feature>
<sequence>MSSWPSGTFLSESSESRQSLDVEEREKILGKLHELSEVLDSTPRIEIFNEPILLPVDDQDDDGWNDSAHENSTKLLSRRLLATTPRNIVKEFLLPHNFERAKLGLPPLRWNKKLADFASSWAHQRQEDCALIHSNSDYGENLFWGSGKGWKPGDAVATWAEEKGYYNYRTNKCDQNKDCLHYTQMVWRESLTVGCARVSCRSGDTFITCNYDPHGNVIGQKPF</sequence>
<evidence type="ECO:0000313" key="3">
    <source>
        <dbReference type="EMBL" id="KAJ6758759.1"/>
    </source>
</evidence>
<keyword evidence="4" id="KW-1185">Reference proteome</keyword>
<evidence type="ECO:0000259" key="2">
    <source>
        <dbReference type="SMART" id="SM00198"/>
    </source>
</evidence>
<dbReference type="PANTHER" id="PTHR10334">
    <property type="entry name" value="CYSTEINE-RICH SECRETORY PROTEIN-RELATED"/>
    <property type="match status" value="1"/>
</dbReference>
<dbReference type="Pfam" id="PF00188">
    <property type="entry name" value="CAP"/>
    <property type="match status" value="1"/>
</dbReference>
<reference evidence="3" key="1">
    <citation type="submission" date="2022-11" db="EMBL/GenBank/DDBJ databases">
        <authorList>
            <person name="Hyden B.L."/>
            <person name="Feng K."/>
            <person name="Yates T."/>
            <person name="Jawdy S."/>
            <person name="Smart L.B."/>
            <person name="Muchero W."/>
        </authorList>
    </citation>
    <scope>NUCLEOTIDE SEQUENCE</scope>
    <source>
        <tissue evidence="3">Shoot tip</tissue>
    </source>
</reference>
<dbReference type="InterPro" id="IPR001283">
    <property type="entry name" value="CRISP-related"/>
</dbReference>
<evidence type="ECO:0000313" key="4">
    <source>
        <dbReference type="Proteomes" id="UP001151752"/>
    </source>
</evidence>
<comment type="caution">
    <text evidence="3">The sequence shown here is derived from an EMBL/GenBank/DDBJ whole genome shotgun (WGS) entry which is preliminary data.</text>
</comment>
<gene>
    <name evidence="3" type="ORF">OIU74_025420</name>
</gene>